<protein>
    <recommendedName>
        <fullName evidence="4">VWFA domain-containing protein</fullName>
    </recommendedName>
</protein>
<dbReference type="RefSeq" id="XP_007773615.1">
    <property type="nucleotide sequence ID" value="XM_007775425.1"/>
</dbReference>
<dbReference type="OMA" id="SEHIAPY"/>
<feature type="region of interest" description="Disordered" evidence="1">
    <location>
        <begin position="1"/>
        <end position="71"/>
    </location>
</feature>
<accession>A0A5M3MAS8</accession>
<feature type="compositionally biased region" description="Low complexity" evidence="1">
    <location>
        <begin position="1"/>
        <end position="26"/>
    </location>
</feature>
<organism evidence="2 3">
    <name type="scientific">Coniophora puteana (strain RWD-64-598)</name>
    <name type="common">Brown rot fungus</name>
    <dbReference type="NCBI Taxonomy" id="741705"/>
    <lineage>
        <taxon>Eukaryota</taxon>
        <taxon>Fungi</taxon>
        <taxon>Dikarya</taxon>
        <taxon>Basidiomycota</taxon>
        <taxon>Agaricomycotina</taxon>
        <taxon>Agaricomycetes</taxon>
        <taxon>Agaricomycetidae</taxon>
        <taxon>Boletales</taxon>
        <taxon>Coniophorineae</taxon>
        <taxon>Coniophoraceae</taxon>
        <taxon>Coniophora</taxon>
    </lineage>
</organism>
<dbReference type="Proteomes" id="UP000053558">
    <property type="component" value="Unassembled WGS sequence"/>
</dbReference>
<comment type="caution">
    <text evidence="2">The sequence shown here is derived from an EMBL/GenBank/DDBJ whole genome shotgun (WGS) entry which is preliminary data.</text>
</comment>
<dbReference type="PANTHER" id="PTHR34706:SF1">
    <property type="entry name" value="VWFA DOMAIN-CONTAINING PROTEIN"/>
    <property type="match status" value="1"/>
</dbReference>
<feature type="compositionally biased region" description="Low complexity" evidence="1">
    <location>
        <begin position="48"/>
        <end position="63"/>
    </location>
</feature>
<evidence type="ECO:0000313" key="2">
    <source>
        <dbReference type="EMBL" id="EIW76382.1"/>
    </source>
</evidence>
<proteinExistence type="predicted"/>
<dbReference type="OrthoDB" id="2142040at2759"/>
<evidence type="ECO:0000256" key="1">
    <source>
        <dbReference type="SAM" id="MobiDB-lite"/>
    </source>
</evidence>
<sequence length="323" mass="35771">MNTPAITISTPTSSHSHPESQTSPEPFIGGFINPADLKRSPNDPFHVGPPGSAGPSSPTSPSIPKKPKPPHVLVGSHPYDVLVRYNTVFIVDDSDSVSGTEEADGCWLALKSLAHVANKYDMDGVDVHFVNSKKVGKNLKHTKQLSELFRSVTKKGDCNLGKALQDILSEYVKRLEKAYKEKDLGKRAKLMGSIRPVNYIVITLGEISDEKKLTKAIVSAAKRMDELEISITQMGIQFIQLGEGDRRSEDASIAKYFQKLDDELEGKHRIRDMVDTAYFDYYQHDHSGSLDGLEDDELMKFILGGVNRHLDACASREIDDTPY</sequence>
<dbReference type="AlphaFoldDB" id="A0A5M3MAS8"/>
<dbReference type="GeneID" id="19206111"/>
<reference evidence="3" key="1">
    <citation type="journal article" date="2012" name="Science">
        <title>The Paleozoic origin of enzymatic lignin decomposition reconstructed from 31 fungal genomes.</title>
        <authorList>
            <person name="Floudas D."/>
            <person name="Binder M."/>
            <person name="Riley R."/>
            <person name="Barry K."/>
            <person name="Blanchette R.A."/>
            <person name="Henrissat B."/>
            <person name="Martinez A.T."/>
            <person name="Otillar R."/>
            <person name="Spatafora J.W."/>
            <person name="Yadav J.S."/>
            <person name="Aerts A."/>
            <person name="Benoit I."/>
            <person name="Boyd A."/>
            <person name="Carlson A."/>
            <person name="Copeland A."/>
            <person name="Coutinho P.M."/>
            <person name="de Vries R.P."/>
            <person name="Ferreira P."/>
            <person name="Findley K."/>
            <person name="Foster B."/>
            <person name="Gaskell J."/>
            <person name="Glotzer D."/>
            <person name="Gorecki P."/>
            <person name="Heitman J."/>
            <person name="Hesse C."/>
            <person name="Hori C."/>
            <person name="Igarashi K."/>
            <person name="Jurgens J.A."/>
            <person name="Kallen N."/>
            <person name="Kersten P."/>
            <person name="Kohler A."/>
            <person name="Kuees U."/>
            <person name="Kumar T.K.A."/>
            <person name="Kuo A."/>
            <person name="LaButti K."/>
            <person name="Larrondo L.F."/>
            <person name="Lindquist E."/>
            <person name="Ling A."/>
            <person name="Lombard V."/>
            <person name="Lucas S."/>
            <person name="Lundell T."/>
            <person name="Martin R."/>
            <person name="McLaughlin D.J."/>
            <person name="Morgenstern I."/>
            <person name="Morin E."/>
            <person name="Murat C."/>
            <person name="Nagy L.G."/>
            <person name="Nolan M."/>
            <person name="Ohm R.A."/>
            <person name="Patyshakuliyeva A."/>
            <person name="Rokas A."/>
            <person name="Ruiz-Duenas F.J."/>
            <person name="Sabat G."/>
            <person name="Salamov A."/>
            <person name="Samejima M."/>
            <person name="Schmutz J."/>
            <person name="Slot J.C."/>
            <person name="St John F."/>
            <person name="Stenlid J."/>
            <person name="Sun H."/>
            <person name="Sun S."/>
            <person name="Syed K."/>
            <person name="Tsang A."/>
            <person name="Wiebenga A."/>
            <person name="Young D."/>
            <person name="Pisabarro A."/>
            <person name="Eastwood D.C."/>
            <person name="Martin F."/>
            <person name="Cullen D."/>
            <person name="Grigoriev I.V."/>
            <person name="Hibbett D.S."/>
        </authorList>
    </citation>
    <scope>NUCLEOTIDE SEQUENCE [LARGE SCALE GENOMIC DNA]</scope>
    <source>
        <strain evidence="3">RWD-64-598 SS2</strain>
    </source>
</reference>
<evidence type="ECO:0008006" key="4">
    <source>
        <dbReference type="Google" id="ProtNLM"/>
    </source>
</evidence>
<dbReference type="KEGG" id="cput:CONPUDRAFT_168935"/>
<name>A0A5M3MAS8_CONPW</name>
<gene>
    <name evidence="2" type="ORF">CONPUDRAFT_168935</name>
</gene>
<dbReference type="EMBL" id="JH711586">
    <property type="protein sequence ID" value="EIW76382.1"/>
    <property type="molecule type" value="Genomic_DNA"/>
</dbReference>
<evidence type="ECO:0000313" key="3">
    <source>
        <dbReference type="Proteomes" id="UP000053558"/>
    </source>
</evidence>
<keyword evidence="3" id="KW-1185">Reference proteome</keyword>
<dbReference type="PANTHER" id="PTHR34706">
    <property type="entry name" value="SLR1338 PROTEIN"/>
    <property type="match status" value="1"/>
</dbReference>